<feature type="transmembrane region" description="Helical" evidence="5">
    <location>
        <begin position="396"/>
        <end position="417"/>
    </location>
</feature>
<dbReference type="AlphaFoldDB" id="A0A367YAU3"/>
<evidence type="ECO:0000256" key="3">
    <source>
        <dbReference type="ARBA" id="ARBA00022989"/>
    </source>
</evidence>
<dbReference type="InterPro" id="IPR011701">
    <property type="entry name" value="MFS"/>
</dbReference>
<feature type="transmembrane region" description="Helical" evidence="5">
    <location>
        <begin position="423"/>
        <end position="444"/>
    </location>
</feature>
<dbReference type="Proteomes" id="UP000253508">
    <property type="component" value="Unassembled WGS sequence"/>
</dbReference>
<dbReference type="PANTHER" id="PTHR23501:SF154">
    <property type="entry name" value="MULTIDRUG-EFFLUX TRANSPORTER RV1634-RELATED"/>
    <property type="match status" value="1"/>
</dbReference>
<feature type="transmembrane region" description="Helical" evidence="5">
    <location>
        <begin position="269"/>
        <end position="290"/>
    </location>
</feature>
<dbReference type="GO" id="GO:0005886">
    <property type="term" value="C:plasma membrane"/>
    <property type="evidence" value="ECO:0007669"/>
    <property type="project" value="UniProtKB-SubCell"/>
</dbReference>
<keyword evidence="2 5" id="KW-0812">Transmembrane</keyword>
<feature type="transmembrane region" description="Helical" evidence="5">
    <location>
        <begin position="168"/>
        <end position="188"/>
    </location>
</feature>
<dbReference type="SUPFAM" id="SSF103473">
    <property type="entry name" value="MFS general substrate transporter"/>
    <property type="match status" value="1"/>
</dbReference>
<gene>
    <name evidence="7" type="ORF">DTO57_01610</name>
</gene>
<evidence type="ECO:0000313" key="7">
    <source>
        <dbReference type="EMBL" id="RCK62141.1"/>
    </source>
</evidence>
<dbReference type="EMBL" id="QORO01000001">
    <property type="protein sequence ID" value="RCK62141.1"/>
    <property type="molecule type" value="Genomic_DNA"/>
</dbReference>
<feature type="transmembrane region" description="Helical" evidence="5">
    <location>
        <begin position="232"/>
        <end position="249"/>
    </location>
</feature>
<feature type="transmembrane region" description="Helical" evidence="5">
    <location>
        <begin position="82"/>
        <end position="101"/>
    </location>
</feature>
<dbReference type="Gene3D" id="1.20.1250.20">
    <property type="entry name" value="MFS general substrate transporter like domains"/>
    <property type="match status" value="1"/>
</dbReference>
<feature type="domain" description="Major facilitator superfamily (MFS) profile" evidence="6">
    <location>
        <begin position="17"/>
        <end position="444"/>
    </location>
</feature>
<feature type="transmembrane region" description="Helical" evidence="5">
    <location>
        <begin position="356"/>
        <end position="375"/>
    </location>
</feature>
<keyword evidence="8" id="KW-1185">Reference proteome</keyword>
<feature type="transmembrane region" description="Helical" evidence="5">
    <location>
        <begin position="327"/>
        <end position="350"/>
    </location>
</feature>
<feature type="transmembrane region" description="Helical" evidence="5">
    <location>
        <begin position="51"/>
        <end position="70"/>
    </location>
</feature>
<feature type="transmembrane region" description="Helical" evidence="5">
    <location>
        <begin position="12"/>
        <end position="31"/>
    </location>
</feature>
<dbReference type="Gene3D" id="1.20.1720.10">
    <property type="entry name" value="Multidrug resistance protein D"/>
    <property type="match status" value="1"/>
</dbReference>
<feature type="transmembrane region" description="Helical" evidence="5">
    <location>
        <begin position="140"/>
        <end position="162"/>
    </location>
</feature>
<feature type="transmembrane region" description="Helical" evidence="5">
    <location>
        <begin position="296"/>
        <end position="315"/>
    </location>
</feature>
<feature type="transmembrane region" description="Helical" evidence="5">
    <location>
        <begin position="209"/>
        <end position="226"/>
    </location>
</feature>
<sequence length="454" mass="46331">MQPPVGAGIWRRPYLLTTVGAVALIFLAAMQSLAVTTVMPTVAADLGGAELYAVAFSGSFATSIIGMVAAGAWSDRKSPAQVMWAAVIGFAAGLVVCALAPSMLVLVLGRLVMGLGSGGLVVALYVIVARVYPPNLHGRVMASFAAAWVVPSLVGPAGAGAVTEFLHWRWVFAGVAALAAGAFAMLAARLRKLDLTAPHPDTSPVAGRLGLAVVVAIGLLAVSLAGEAPGGTTSSILLAAGGFVVVLFAMRPLVPRGTFVARRGLPSVILTRGLIAGACFGSEIYLPYLLQQHYGFSPTWAGLGLTVGAITWAIGSETSGRWGARIGNARLAVGGAGLLALAVSTLALSVWLDLPAWIPIVFWGFGSLGMGMLYPRTTVLSLAYSTTRNQGFNSSALQISDGVGTSSSMAVMGLVFVAAPAAWAFPAVFGLGLIIALVALIPGLRLGHAGEMGR</sequence>
<dbReference type="PROSITE" id="PS50850">
    <property type="entry name" value="MFS"/>
    <property type="match status" value="1"/>
</dbReference>
<evidence type="ECO:0000256" key="1">
    <source>
        <dbReference type="ARBA" id="ARBA00004651"/>
    </source>
</evidence>
<keyword evidence="4 5" id="KW-0472">Membrane</keyword>
<dbReference type="Pfam" id="PF07690">
    <property type="entry name" value="MFS_1"/>
    <property type="match status" value="1"/>
</dbReference>
<evidence type="ECO:0000256" key="5">
    <source>
        <dbReference type="SAM" id="Phobius"/>
    </source>
</evidence>
<evidence type="ECO:0000256" key="4">
    <source>
        <dbReference type="ARBA" id="ARBA00023136"/>
    </source>
</evidence>
<feature type="transmembrane region" description="Helical" evidence="5">
    <location>
        <begin position="107"/>
        <end position="128"/>
    </location>
</feature>
<organism evidence="7 8">
    <name type="scientific">Microbacterium sorbitolivorans</name>
    <dbReference type="NCBI Taxonomy" id="1867410"/>
    <lineage>
        <taxon>Bacteria</taxon>
        <taxon>Bacillati</taxon>
        <taxon>Actinomycetota</taxon>
        <taxon>Actinomycetes</taxon>
        <taxon>Micrococcales</taxon>
        <taxon>Microbacteriaceae</taxon>
        <taxon>Microbacterium</taxon>
    </lineage>
</organism>
<dbReference type="PRINTS" id="PR01036">
    <property type="entry name" value="TCRTETB"/>
</dbReference>
<accession>A0A367YAU3</accession>
<comment type="caution">
    <text evidence="7">The sequence shown here is derived from an EMBL/GenBank/DDBJ whole genome shotgun (WGS) entry which is preliminary data.</text>
</comment>
<protein>
    <submittedName>
        <fullName evidence="7">MFS transporter</fullName>
    </submittedName>
</protein>
<evidence type="ECO:0000313" key="8">
    <source>
        <dbReference type="Proteomes" id="UP000253508"/>
    </source>
</evidence>
<dbReference type="InterPro" id="IPR020846">
    <property type="entry name" value="MFS_dom"/>
</dbReference>
<dbReference type="GO" id="GO:0022857">
    <property type="term" value="F:transmembrane transporter activity"/>
    <property type="evidence" value="ECO:0007669"/>
    <property type="project" value="InterPro"/>
</dbReference>
<dbReference type="OrthoDB" id="9778875at2"/>
<dbReference type="InterPro" id="IPR036259">
    <property type="entry name" value="MFS_trans_sf"/>
</dbReference>
<proteinExistence type="predicted"/>
<name>A0A367YAU3_9MICO</name>
<reference evidence="7 8" key="1">
    <citation type="submission" date="2018-07" db="EMBL/GenBank/DDBJ databases">
        <title>Microbacterium endoborsara sp. nov., a novel actinobacterium isolated from Borszczowia aralocaspica.</title>
        <authorList>
            <person name="An D."/>
        </authorList>
    </citation>
    <scope>NUCLEOTIDE SEQUENCE [LARGE SCALE GENOMIC DNA]</scope>
    <source>
        <strain evidence="7 8">C1.15228</strain>
    </source>
</reference>
<evidence type="ECO:0000259" key="6">
    <source>
        <dbReference type="PROSITE" id="PS50850"/>
    </source>
</evidence>
<keyword evidence="3 5" id="KW-1133">Transmembrane helix</keyword>
<dbReference type="PANTHER" id="PTHR23501">
    <property type="entry name" value="MAJOR FACILITATOR SUPERFAMILY"/>
    <property type="match status" value="1"/>
</dbReference>
<comment type="subcellular location">
    <subcellularLocation>
        <location evidence="1">Cell membrane</location>
        <topology evidence="1">Multi-pass membrane protein</topology>
    </subcellularLocation>
</comment>
<evidence type="ECO:0000256" key="2">
    <source>
        <dbReference type="ARBA" id="ARBA00022692"/>
    </source>
</evidence>